<dbReference type="SUPFAM" id="SSF47413">
    <property type="entry name" value="lambda repressor-like DNA-binding domains"/>
    <property type="match status" value="1"/>
</dbReference>
<dbReference type="InterPro" id="IPR014057">
    <property type="entry name" value="HI1420"/>
</dbReference>
<sequence>MKAEQIRNLKTFDPAEYLNTDEAIAAFLEDAIESGDNRVFQEALSIAARARGMAEIAKAAGLGRESLYKALRPDANPRFDTVQRVLAALGVRLSVSAAP</sequence>
<dbReference type="Gene3D" id="1.10.260.40">
    <property type="entry name" value="lambda repressor-like DNA-binding domains"/>
    <property type="match status" value="1"/>
</dbReference>
<dbReference type="NCBIfam" id="TIGR02684">
    <property type="entry name" value="dnstrm_HI1420"/>
    <property type="match status" value="1"/>
</dbReference>
<dbReference type="Pfam" id="PF21716">
    <property type="entry name" value="dnstrm_HI1420"/>
    <property type="match status" value="1"/>
</dbReference>
<keyword evidence="2" id="KW-1185">Reference proteome</keyword>
<reference evidence="1 2" key="1">
    <citation type="submission" date="2020-10" db="EMBL/GenBank/DDBJ databases">
        <title>Phylogeny of dyella-like bacteria.</title>
        <authorList>
            <person name="Fu J."/>
        </authorList>
    </citation>
    <scope>NUCLEOTIDE SEQUENCE [LARGE SCALE GENOMIC DNA]</scope>
    <source>
        <strain evidence="1 2">DHOB09</strain>
    </source>
</reference>
<protein>
    <submittedName>
        <fullName evidence="1">Addiction module antidote protein</fullName>
    </submittedName>
</protein>
<name>A0ABX7GPT2_9GAMM</name>
<dbReference type="InterPro" id="IPR010982">
    <property type="entry name" value="Lambda_DNA-bd_dom_sf"/>
</dbReference>
<evidence type="ECO:0000313" key="1">
    <source>
        <dbReference type="EMBL" id="QRN52319.1"/>
    </source>
</evidence>
<evidence type="ECO:0000313" key="2">
    <source>
        <dbReference type="Proteomes" id="UP000663181"/>
    </source>
</evidence>
<gene>
    <name evidence="1" type="ORF">ISN74_12580</name>
</gene>
<dbReference type="RefSeq" id="WP_188801115.1">
    <property type="nucleotide sequence ID" value="NZ_BMIZ01000003.1"/>
</dbReference>
<dbReference type="PANTHER" id="PTHR40275:SF1">
    <property type="entry name" value="SSL7038 PROTEIN"/>
    <property type="match status" value="1"/>
</dbReference>
<dbReference type="EMBL" id="CP064030">
    <property type="protein sequence ID" value="QRN52319.1"/>
    <property type="molecule type" value="Genomic_DNA"/>
</dbReference>
<accession>A0ABX7GPT2</accession>
<dbReference type="PANTHER" id="PTHR40275">
    <property type="entry name" value="SSL7038 PROTEIN"/>
    <property type="match status" value="1"/>
</dbReference>
<organism evidence="1 2">
    <name type="scientific">Dyella caseinilytica</name>
    <dbReference type="NCBI Taxonomy" id="1849581"/>
    <lineage>
        <taxon>Bacteria</taxon>
        <taxon>Pseudomonadati</taxon>
        <taxon>Pseudomonadota</taxon>
        <taxon>Gammaproteobacteria</taxon>
        <taxon>Lysobacterales</taxon>
        <taxon>Rhodanobacteraceae</taxon>
        <taxon>Dyella</taxon>
    </lineage>
</organism>
<proteinExistence type="predicted"/>
<dbReference type="Proteomes" id="UP000663181">
    <property type="component" value="Chromosome"/>
</dbReference>